<name>A0A4R5K9Y1_9BACL</name>
<feature type="transmembrane region" description="Helical" evidence="7">
    <location>
        <begin position="289"/>
        <end position="314"/>
    </location>
</feature>
<keyword evidence="10" id="KW-1185">Reference proteome</keyword>
<evidence type="ECO:0000313" key="10">
    <source>
        <dbReference type="Proteomes" id="UP000295636"/>
    </source>
</evidence>
<feature type="transmembrane region" description="Helical" evidence="7">
    <location>
        <begin position="229"/>
        <end position="249"/>
    </location>
</feature>
<gene>
    <name evidence="9" type="ORF">E1757_31005</name>
</gene>
<dbReference type="OrthoDB" id="9785836at2"/>
<dbReference type="InterPro" id="IPR000515">
    <property type="entry name" value="MetI-like"/>
</dbReference>
<sequence>MVVQGSRSVADLDADTGALPRQQPVAQSWNWKRNWPLHAMLLPGFMLVLLFSYGPMFGLVMAFQEFKPWLGFTGSSWVGLDHFKDMFMQGETRQIIWNTLIISILKIVAQLTASVLFALLLNEFRISWLKRSVQTLVYLPHFMSWVILGGILLDMLSVKGLANQLLAAFGVEPIFFLGSGSWFRFTVVLSAVWKEFGFGAIVFLAALAGINPSLYEAAAIDGANRWKQVLHVTLPSLTPMIMVVGTLSLGDILNAGFDQIFNLYSPLVYKEGDIIDTYVYRVALLSGSFSFGTAFGMLKSVVGLVLVVIGYRLAFKFANYRIF</sequence>
<feature type="transmembrane region" description="Helical" evidence="7">
    <location>
        <begin position="196"/>
        <end position="217"/>
    </location>
</feature>
<comment type="similarity">
    <text evidence="7">Belongs to the binding-protein-dependent transport system permease family.</text>
</comment>
<feature type="transmembrane region" description="Helical" evidence="7">
    <location>
        <begin position="40"/>
        <end position="63"/>
    </location>
</feature>
<dbReference type="Proteomes" id="UP000295636">
    <property type="component" value="Unassembled WGS sequence"/>
</dbReference>
<evidence type="ECO:0000313" key="9">
    <source>
        <dbReference type="EMBL" id="TDF91983.1"/>
    </source>
</evidence>
<dbReference type="Pfam" id="PF00528">
    <property type="entry name" value="BPD_transp_1"/>
    <property type="match status" value="1"/>
</dbReference>
<organism evidence="9 10">
    <name type="scientific">Paenibacillus piri</name>
    <dbReference type="NCBI Taxonomy" id="2547395"/>
    <lineage>
        <taxon>Bacteria</taxon>
        <taxon>Bacillati</taxon>
        <taxon>Bacillota</taxon>
        <taxon>Bacilli</taxon>
        <taxon>Bacillales</taxon>
        <taxon>Paenibacillaceae</taxon>
        <taxon>Paenibacillus</taxon>
    </lineage>
</organism>
<comment type="subcellular location">
    <subcellularLocation>
        <location evidence="1 7">Cell membrane</location>
        <topology evidence="1 7">Multi-pass membrane protein</topology>
    </subcellularLocation>
</comment>
<dbReference type="EMBL" id="SMRT01000023">
    <property type="protein sequence ID" value="TDF91983.1"/>
    <property type="molecule type" value="Genomic_DNA"/>
</dbReference>
<dbReference type="GO" id="GO:0055085">
    <property type="term" value="P:transmembrane transport"/>
    <property type="evidence" value="ECO:0007669"/>
    <property type="project" value="InterPro"/>
</dbReference>
<reference evidence="9 10" key="1">
    <citation type="submission" date="2019-03" db="EMBL/GenBank/DDBJ databases">
        <title>This is whole genome sequence of Paenibacillus sp MS74 strain.</title>
        <authorList>
            <person name="Trinh H.N."/>
        </authorList>
    </citation>
    <scope>NUCLEOTIDE SEQUENCE [LARGE SCALE GENOMIC DNA]</scope>
    <source>
        <strain evidence="9 10">MS74</strain>
    </source>
</reference>
<evidence type="ECO:0000256" key="1">
    <source>
        <dbReference type="ARBA" id="ARBA00004651"/>
    </source>
</evidence>
<evidence type="ECO:0000256" key="2">
    <source>
        <dbReference type="ARBA" id="ARBA00022448"/>
    </source>
</evidence>
<proteinExistence type="inferred from homology"/>
<evidence type="ECO:0000256" key="5">
    <source>
        <dbReference type="ARBA" id="ARBA00022989"/>
    </source>
</evidence>
<dbReference type="Gene3D" id="1.10.3720.10">
    <property type="entry name" value="MetI-like"/>
    <property type="match status" value="1"/>
</dbReference>
<dbReference type="PROSITE" id="PS50928">
    <property type="entry name" value="ABC_TM1"/>
    <property type="match status" value="1"/>
</dbReference>
<dbReference type="SUPFAM" id="SSF161098">
    <property type="entry name" value="MetI-like"/>
    <property type="match status" value="1"/>
</dbReference>
<dbReference type="PANTHER" id="PTHR43227">
    <property type="entry name" value="BLL4140 PROTEIN"/>
    <property type="match status" value="1"/>
</dbReference>
<evidence type="ECO:0000256" key="6">
    <source>
        <dbReference type="ARBA" id="ARBA00023136"/>
    </source>
</evidence>
<evidence type="ECO:0000256" key="3">
    <source>
        <dbReference type="ARBA" id="ARBA00022475"/>
    </source>
</evidence>
<dbReference type="AlphaFoldDB" id="A0A4R5K9Y1"/>
<dbReference type="GO" id="GO:0005886">
    <property type="term" value="C:plasma membrane"/>
    <property type="evidence" value="ECO:0007669"/>
    <property type="project" value="UniProtKB-SubCell"/>
</dbReference>
<keyword evidence="4 7" id="KW-0812">Transmembrane</keyword>
<dbReference type="InterPro" id="IPR035906">
    <property type="entry name" value="MetI-like_sf"/>
</dbReference>
<feature type="transmembrane region" description="Helical" evidence="7">
    <location>
        <begin position="165"/>
        <end position="184"/>
    </location>
</feature>
<protein>
    <submittedName>
        <fullName evidence="9">Sugar ABC transporter permease</fullName>
    </submittedName>
</protein>
<evidence type="ECO:0000259" key="8">
    <source>
        <dbReference type="PROSITE" id="PS50928"/>
    </source>
</evidence>
<feature type="domain" description="ABC transmembrane type-1" evidence="8">
    <location>
        <begin position="96"/>
        <end position="310"/>
    </location>
</feature>
<dbReference type="CDD" id="cd06261">
    <property type="entry name" value="TM_PBP2"/>
    <property type="match status" value="1"/>
</dbReference>
<keyword evidence="5 7" id="KW-1133">Transmembrane helix</keyword>
<feature type="transmembrane region" description="Helical" evidence="7">
    <location>
        <begin position="95"/>
        <end position="121"/>
    </location>
</feature>
<feature type="transmembrane region" description="Helical" evidence="7">
    <location>
        <begin position="133"/>
        <end position="153"/>
    </location>
</feature>
<dbReference type="RefSeq" id="WP_133235602.1">
    <property type="nucleotide sequence ID" value="NZ_SMRT01000023.1"/>
</dbReference>
<evidence type="ECO:0000256" key="4">
    <source>
        <dbReference type="ARBA" id="ARBA00022692"/>
    </source>
</evidence>
<keyword evidence="6 7" id="KW-0472">Membrane</keyword>
<dbReference type="PANTHER" id="PTHR43227:SF11">
    <property type="entry name" value="BLL4140 PROTEIN"/>
    <property type="match status" value="1"/>
</dbReference>
<dbReference type="InterPro" id="IPR050809">
    <property type="entry name" value="UgpAE/MalFG_permease"/>
</dbReference>
<evidence type="ECO:0000256" key="7">
    <source>
        <dbReference type="RuleBase" id="RU363032"/>
    </source>
</evidence>
<comment type="caution">
    <text evidence="9">The sequence shown here is derived from an EMBL/GenBank/DDBJ whole genome shotgun (WGS) entry which is preliminary data.</text>
</comment>
<keyword evidence="2 7" id="KW-0813">Transport</keyword>
<keyword evidence="3" id="KW-1003">Cell membrane</keyword>
<accession>A0A4R5K9Y1</accession>